<dbReference type="AlphaFoldDB" id="A0A382KHH7"/>
<gene>
    <name evidence="1" type="ORF">METZ01_LOCUS276732</name>
</gene>
<feature type="non-terminal residue" evidence="1">
    <location>
        <position position="1"/>
    </location>
</feature>
<protein>
    <submittedName>
        <fullName evidence="1">Uncharacterized protein</fullName>
    </submittedName>
</protein>
<dbReference type="EMBL" id="UINC01080697">
    <property type="protein sequence ID" value="SVC23878.1"/>
    <property type="molecule type" value="Genomic_DNA"/>
</dbReference>
<evidence type="ECO:0000313" key="1">
    <source>
        <dbReference type="EMBL" id="SVC23878.1"/>
    </source>
</evidence>
<name>A0A382KHH7_9ZZZZ</name>
<accession>A0A382KHH7</accession>
<organism evidence="1">
    <name type="scientific">marine metagenome</name>
    <dbReference type="NCBI Taxonomy" id="408172"/>
    <lineage>
        <taxon>unclassified sequences</taxon>
        <taxon>metagenomes</taxon>
        <taxon>ecological metagenomes</taxon>
    </lineage>
</organism>
<proteinExistence type="predicted"/>
<reference evidence="1" key="1">
    <citation type="submission" date="2018-05" db="EMBL/GenBank/DDBJ databases">
        <authorList>
            <person name="Lanie J.A."/>
            <person name="Ng W.-L."/>
            <person name="Kazmierczak K.M."/>
            <person name="Andrzejewski T.M."/>
            <person name="Davidsen T.M."/>
            <person name="Wayne K.J."/>
            <person name="Tettelin H."/>
            <person name="Glass J.I."/>
            <person name="Rusch D."/>
            <person name="Podicherti R."/>
            <person name="Tsui H.-C.T."/>
            <person name="Winkler M.E."/>
        </authorList>
    </citation>
    <scope>NUCLEOTIDE SEQUENCE</scope>
</reference>
<sequence>IILSVGLKTKRSTKPSCRLSSECILGL</sequence>